<dbReference type="InterPro" id="IPR036637">
    <property type="entry name" value="Phosphohistidine_dom_sf"/>
</dbReference>
<organism evidence="6 7">
    <name type="scientific">Desulfovibrio subterraneus</name>
    <dbReference type="NCBI Taxonomy" id="2718620"/>
    <lineage>
        <taxon>Bacteria</taxon>
        <taxon>Pseudomonadati</taxon>
        <taxon>Thermodesulfobacteriota</taxon>
        <taxon>Desulfovibrionia</taxon>
        <taxon>Desulfovibrionales</taxon>
        <taxon>Desulfovibrionaceae</taxon>
        <taxon>Desulfovibrio</taxon>
    </lineage>
</organism>
<dbReference type="SUPFAM" id="SSF52009">
    <property type="entry name" value="Phosphohistidine domain"/>
    <property type="match status" value="1"/>
</dbReference>
<comment type="similarity">
    <text evidence="1">Belongs to the PEP-utilizing enzyme family.</text>
</comment>
<feature type="region of interest" description="Disordered" evidence="4">
    <location>
        <begin position="994"/>
        <end position="1033"/>
    </location>
</feature>
<accession>A0A7J0BMA7</accession>
<evidence type="ECO:0000256" key="3">
    <source>
        <dbReference type="ARBA" id="ARBA00022840"/>
    </source>
</evidence>
<dbReference type="Pfam" id="PF00391">
    <property type="entry name" value="PEP-utilizers"/>
    <property type="match status" value="1"/>
</dbReference>
<dbReference type="GO" id="GO:0005524">
    <property type="term" value="F:ATP binding"/>
    <property type="evidence" value="ECO:0007669"/>
    <property type="project" value="UniProtKB-KW"/>
</dbReference>
<dbReference type="PANTHER" id="PTHR43030">
    <property type="entry name" value="PHOSPHOENOLPYRUVATE SYNTHASE"/>
    <property type="match status" value="1"/>
</dbReference>
<dbReference type="EMBL" id="BLVO01000016">
    <property type="protein sequence ID" value="GFM34867.1"/>
    <property type="molecule type" value="Genomic_DNA"/>
</dbReference>
<dbReference type="GO" id="GO:0008986">
    <property type="term" value="F:pyruvate, water dikinase activity"/>
    <property type="evidence" value="ECO:0007669"/>
    <property type="project" value="InterPro"/>
</dbReference>
<feature type="domain" description="PEP-utilising enzyme mobile" evidence="5">
    <location>
        <begin position="617"/>
        <end position="686"/>
    </location>
</feature>
<evidence type="ECO:0000256" key="1">
    <source>
        <dbReference type="ARBA" id="ARBA00007837"/>
    </source>
</evidence>
<dbReference type="PANTHER" id="PTHR43030:SF1">
    <property type="entry name" value="PHOSPHOENOLPYRUVATE SYNTHASE"/>
    <property type="match status" value="1"/>
</dbReference>
<dbReference type="AlphaFoldDB" id="A0A7J0BMA7"/>
<comment type="caution">
    <text evidence="6">The sequence shown here is derived from an EMBL/GenBank/DDBJ whole genome shotgun (WGS) entry which is preliminary data.</text>
</comment>
<dbReference type="InterPro" id="IPR008279">
    <property type="entry name" value="PEP-util_enz_mobile_dom"/>
</dbReference>
<evidence type="ECO:0000256" key="2">
    <source>
        <dbReference type="ARBA" id="ARBA00022741"/>
    </source>
</evidence>
<feature type="compositionally biased region" description="Polar residues" evidence="4">
    <location>
        <begin position="1004"/>
        <end position="1018"/>
    </location>
</feature>
<name>A0A7J0BMA7_9BACT</name>
<dbReference type="Gene3D" id="3.50.30.10">
    <property type="entry name" value="Phosphohistidine domain"/>
    <property type="match status" value="1"/>
</dbReference>
<dbReference type="Proteomes" id="UP000503840">
    <property type="component" value="Unassembled WGS sequence"/>
</dbReference>
<gene>
    <name evidence="6" type="ORF">DSM101010T_32320</name>
</gene>
<reference evidence="6 7" key="1">
    <citation type="submission" date="2020-05" db="EMBL/GenBank/DDBJ databases">
        <title>Draft genome sequence of Desulfovibrio sp. strain HN2T.</title>
        <authorList>
            <person name="Ueno A."/>
            <person name="Tamazawa S."/>
            <person name="Tamamura S."/>
            <person name="Murakami T."/>
            <person name="Kiyama T."/>
            <person name="Inomata H."/>
            <person name="Amano Y."/>
            <person name="Miyakawa K."/>
            <person name="Tamaki H."/>
            <person name="Naganuma T."/>
            <person name="Kaneko K."/>
        </authorList>
    </citation>
    <scope>NUCLEOTIDE SEQUENCE [LARGE SCALE GENOMIC DNA]</scope>
    <source>
        <strain evidence="6 7">HN2</strain>
    </source>
</reference>
<evidence type="ECO:0000259" key="5">
    <source>
        <dbReference type="Pfam" id="PF00391"/>
    </source>
</evidence>
<evidence type="ECO:0000313" key="7">
    <source>
        <dbReference type="Proteomes" id="UP000503840"/>
    </source>
</evidence>
<keyword evidence="2" id="KW-0547">Nucleotide-binding</keyword>
<dbReference type="RefSeq" id="WP_174406516.1">
    <property type="nucleotide sequence ID" value="NZ_BLVO01000016.1"/>
</dbReference>
<keyword evidence="7" id="KW-1185">Reference proteome</keyword>
<protein>
    <recommendedName>
        <fullName evidence="5">PEP-utilising enzyme mobile domain-containing protein</fullName>
    </recommendedName>
</protein>
<dbReference type="InterPro" id="IPR006319">
    <property type="entry name" value="PEP_synth"/>
</dbReference>
<proteinExistence type="inferred from homology"/>
<sequence>MWWQRIIERRRRKRDTAGPDIAFWRLQSMFNNFRRILELNNAILESVADMDRALGGEYIFDRTYLEQSVRRIASHVHHVVYSLNALTGNAHVPLYDRYQDIRIILDDILAGDMRALAGVPVLPLAEVGWELEPLAGMEAVCMAELLNHSGNAGLSVARGYVLTTEGTDLLLGTQAQSRQNVAPRAGQAFASGIPDMPSASFNGLAGLRSVNAPASPLRMATDDTSEASRSAETRKALTAGIADLLRDEPHPGLRVVVSLAGLLTDALAANTRDNRPDGISERHAAGGVLAVVRMEPDENGGLKVTQEPDENGGLKVTQEPAQILAADIPNLPPVPQLRAATQTPEACAGLVEHILQHCHRHLTGRQEAAPAASRITTLLTSLKPAVVHGSVTSRVACHSLHSLRAPAMPAYCLEALGIEAVLTAPEPNGPQTTAQDMAGVPPAITKDRYLLQRTYPYSLMESKIGTRPVGFRFPDGKRATSVMENGNGRGSSLLRQHTMRGLAETAMTMERMLGLPVTLHWELDATGDCRIVRVAPVLSREQRMGRSDMSLRSGYADEYADGLTNELPGGLPDGLSDALAAELETAEVLSRKGHMVQSGVVAGKVVHVADTMRPQDFPAGSIAVTQTASPRLTPILQRASAIVCENGTIAGHLATVARELRLPAIFGVDNVFTRLPEGVEVTMDAGETTIYRGVLPALLQFSTAGADLYPTAPEYHTLRRLLRFIAPLHLVNPEAPEFSPAGCRTFHDLIHYCHEKAVDELAHFQERRPGLGAIRTRRMHLGRPMDLRVLDISGGLVEDVADHPTRDDVISDPFTAFLEGLLRDEAWDIGPVSLGLRDVINSMPLSMSLLSANANTLGENLAIVSRDYVNLSLRLGYHFSVVDAYLGPDRNRNHVYFRFAGGLADPERRNRRAKFLRNVLEDMGFKVVLNGDLVVASLKQEEPATMRGALLVLGALTAYSRQRDTALYSDADMHALYDDFAARFLHHFGRFTNGKADSAGSRPAETSGSTLPDATPSESGPKPDMKPTKGGTA</sequence>
<evidence type="ECO:0000256" key="4">
    <source>
        <dbReference type="SAM" id="MobiDB-lite"/>
    </source>
</evidence>
<keyword evidence="3" id="KW-0067">ATP-binding</keyword>
<evidence type="ECO:0000313" key="6">
    <source>
        <dbReference type="EMBL" id="GFM34867.1"/>
    </source>
</evidence>